<protein>
    <submittedName>
        <fullName evidence="1">11892_t:CDS:1</fullName>
    </submittedName>
</protein>
<feature type="non-terminal residue" evidence="1">
    <location>
        <position position="1"/>
    </location>
</feature>
<keyword evidence="2" id="KW-1185">Reference proteome</keyword>
<evidence type="ECO:0000313" key="2">
    <source>
        <dbReference type="Proteomes" id="UP000789405"/>
    </source>
</evidence>
<dbReference type="Proteomes" id="UP000789405">
    <property type="component" value="Unassembled WGS sequence"/>
</dbReference>
<accession>A0A9N9PK20</accession>
<dbReference type="AlphaFoldDB" id="A0A9N9PK20"/>
<reference evidence="1" key="1">
    <citation type="submission" date="2021-06" db="EMBL/GenBank/DDBJ databases">
        <authorList>
            <person name="Kallberg Y."/>
            <person name="Tangrot J."/>
            <person name="Rosling A."/>
        </authorList>
    </citation>
    <scope>NUCLEOTIDE SEQUENCE</scope>
    <source>
        <strain evidence="1">MA453B</strain>
    </source>
</reference>
<organism evidence="1 2">
    <name type="scientific">Dentiscutata erythropus</name>
    <dbReference type="NCBI Taxonomy" id="1348616"/>
    <lineage>
        <taxon>Eukaryota</taxon>
        <taxon>Fungi</taxon>
        <taxon>Fungi incertae sedis</taxon>
        <taxon>Mucoromycota</taxon>
        <taxon>Glomeromycotina</taxon>
        <taxon>Glomeromycetes</taxon>
        <taxon>Diversisporales</taxon>
        <taxon>Gigasporaceae</taxon>
        <taxon>Dentiscutata</taxon>
    </lineage>
</organism>
<proteinExistence type="predicted"/>
<gene>
    <name evidence="1" type="ORF">DERYTH_LOCUS28408</name>
</gene>
<comment type="caution">
    <text evidence="1">The sequence shown here is derived from an EMBL/GenBank/DDBJ whole genome shotgun (WGS) entry which is preliminary data.</text>
</comment>
<sequence length="66" mass="7842">EFMYLRTTFEFKNSLPLILHNESSINRENSLINSDTWIDDYKKQIRSPADHYEIKPTVPDSLDPEK</sequence>
<evidence type="ECO:0000313" key="1">
    <source>
        <dbReference type="EMBL" id="CAG8828013.1"/>
    </source>
</evidence>
<dbReference type="EMBL" id="CAJVPY010070662">
    <property type="protein sequence ID" value="CAG8828013.1"/>
    <property type="molecule type" value="Genomic_DNA"/>
</dbReference>
<name>A0A9N9PK20_9GLOM</name>